<accession>A0ABQ7B6V2</accession>
<reference evidence="1 2" key="1">
    <citation type="journal article" date="2020" name="BMC Genomics">
        <title>Intraspecific diversification of the crop wild relative Brassica cretica Lam. using demographic model selection.</title>
        <authorList>
            <person name="Kioukis A."/>
            <person name="Michalopoulou V.A."/>
            <person name="Briers L."/>
            <person name="Pirintsos S."/>
            <person name="Studholme D.J."/>
            <person name="Pavlidis P."/>
            <person name="Sarris P.F."/>
        </authorList>
    </citation>
    <scope>NUCLEOTIDE SEQUENCE [LARGE SCALE GENOMIC DNA]</scope>
    <source>
        <strain evidence="2">cv. PFS-1207/04</strain>
    </source>
</reference>
<comment type="caution">
    <text evidence="1">The sequence shown here is derived from an EMBL/GenBank/DDBJ whole genome shotgun (WGS) entry which is preliminary data.</text>
</comment>
<sequence>MALQICCPKPQLQRLMLKPVRGLMAAFLLMHPTWGCLCTLSGAFAQDQAIYSSNRLTQCLWKDVGFVSRVRSNEINVIDLWFG</sequence>
<name>A0ABQ7B6V2_BRACR</name>
<keyword evidence="2" id="KW-1185">Reference proteome</keyword>
<proteinExistence type="predicted"/>
<gene>
    <name evidence="1" type="ORF">DY000_02039856</name>
</gene>
<organism evidence="1 2">
    <name type="scientific">Brassica cretica</name>
    <name type="common">Mustard</name>
    <dbReference type="NCBI Taxonomy" id="69181"/>
    <lineage>
        <taxon>Eukaryota</taxon>
        <taxon>Viridiplantae</taxon>
        <taxon>Streptophyta</taxon>
        <taxon>Embryophyta</taxon>
        <taxon>Tracheophyta</taxon>
        <taxon>Spermatophyta</taxon>
        <taxon>Magnoliopsida</taxon>
        <taxon>eudicotyledons</taxon>
        <taxon>Gunneridae</taxon>
        <taxon>Pentapetalae</taxon>
        <taxon>rosids</taxon>
        <taxon>malvids</taxon>
        <taxon>Brassicales</taxon>
        <taxon>Brassicaceae</taxon>
        <taxon>Brassiceae</taxon>
        <taxon>Brassica</taxon>
    </lineage>
</organism>
<protein>
    <submittedName>
        <fullName evidence="1">Uncharacterized protein</fullName>
    </submittedName>
</protein>
<evidence type="ECO:0000313" key="1">
    <source>
        <dbReference type="EMBL" id="KAF3527935.1"/>
    </source>
</evidence>
<evidence type="ECO:0000313" key="2">
    <source>
        <dbReference type="Proteomes" id="UP000266723"/>
    </source>
</evidence>
<dbReference type="EMBL" id="QGKV02001507">
    <property type="protein sequence ID" value="KAF3527935.1"/>
    <property type="molecule type" value="Genomic_DNA"/>
</dbReference>
<dbReference type="Proteomes" id="UP000266723">
    <property type="component" value="Unassembled WGS sequence"/>
</dbReference>